<feature type="compositionally biased region" description="Basic and acidic residues" evidence="1">
    <location>
        <begin position="195"/>
        <end position="220"/>
    </location>
</feature>
<name>A0A6J4PG46_9ACTN</name>
<dbReference type="AlphaFoldDB" id="A0A6J4PG46"/>
<gene>
    <name evidence="2" type="ORF">AVDCRST_MAG55-1618</name>
</gene>
<reference evidence="2" key="1">
    <citation type="submission" date="2020-02" db="EMBL/GenBank/DDBJ databases">
        <authorList>
            <person name="Meier V. D."/>
        </authorList>
    </citation>
    <scope>NUCLEOTIDE SEQUENCE</scope>
    <source>
        <strain evidence="2">AVDCRST_MAG55</strain>
    </source>
</reference>
<keyword evidence="2" id="KW-0378">Hydrolase</keyword>
<feature type="region of interest" description="Disordered" evidence="1">
    <location>
        <begin position="119"/>
        <end position="255"/>
    </location>
</feature>
<feature type="region of interest" description="Disordered" evidence="1">
    <location>
        <begin position="1"/>
        <end position="91"/>
    </location>
</feature>
<accession>A0A6J4PG46</accession>
<proteinExistence type="predicted"/>
<feature type="non-terminal residue" evidence="2">
    <location>
        <position position="1"/>
    </location>
</feature>
<feature type="compositionally biased region" description="Basic residues" evidence="1">
    <location>
        <begin position="221"/>
        <end position="242"/>
    </location>
</feature>
<feature type="compositionally biased region" description="Basic and acidic residues" evidence="1">
    <location>
        <begin position="58"/>
        <end position="70"/>
    </location>
</feature>
<feature type="compositionally biased region" description="Basic and acidic residues" evidence="1">
    <location>
        <begin position="32"/>
        <end position="41"/>
    </location>
</feature>
<dbReference type="EMBL" id="CADCUZ010000069">
    <property type="protein sequence ID" value="CAA9415191.1"/>
    <property type="molecule type" value="Genomic_DNA"/>
</dbReference>
<organism evidence="2">
    <name type="scientific">uncultured Rubrobacteraceae bacterium</name>
    <dbReference type="NCBI Taxonomy" id="349277"/>
    <lineage>
        <taxon>Bacteria</taxon>
        <taxon>Bacillati</taxon>
        <taxon>Actinomycetota</taxon>
        <taxon>Rubrobacteria</taxon>
        <taxon>Rubrobacterales</taxon>
        <taxon>Rubrobacteraceae</taxon>
        <taxon>environmental samples</taxon>
    </lineage>
</organism>
<sequence>GRHAGGLAHSSSAAGGLAGGSDEGGRGGRGRRGGERGDRGRRLAARGGVGGRIAQRVLDGRDTPAQRGDLHSGGPGDSGRTRGVARDCGARRGGVGLLPLRVVEGGAVGVVRGCDLARQRHAAAARDPLQAGLRRHDGLPGERQGAGRPPLLRGRRPRGPRGHRTRLLRRPRREHHLHQQRDGQGAPAHKRGAHPRGDGRPLPEPPARARQEERAEECRPHGRLRRGAARFRRRRVRHPHRPQRQELLRPAARSV</sequence>
<protein>
    <submittedName>
        <fullName evidence="2">Uncharacterized metal-dependent hydrolase YcfH</fullName>
    </submittedName>
</protein>
<feature type="compositionally biased region" description="Low complexity" evidence="1">
    <location>
        <begin position="1"/>
        <end position="15"/>
    </location>
</feature>
<dbReference type="GO" id="GO:0016787">
    <property type="term" value="F:hydrolase activity"/>
    <property type="evidence" value="ECO:0007669"/>
    <property type="project" value="UniProtKB-KW"/>
</dbReference>
<evidence type="ECO:0000313" key="2">
    <source>
        <dbReference type="EMBL" id="CAA9415191.1"/>
    </source>
</evidence>
<evidence type="ECO:0000256" key="1">
    <source>
        <dbReference type="SAM" id="MobiDB-lite"/>
    </source>
</evidence>
<feature type="non-terminal residue" evidence="2">
    <location>
        <position position="255"/>
    </location>
</feature>
<feature type="compositionally biased region" description="Basic residues" evidence="1">
    <location>
        <begin position="153"/>
        <end position="178"/>
    </location>
</feature>